<keyword evidence="7" id="KW-1185">Reference proteome</keyword>
<dbReference type="Gene3D" id="3.40.50.150">
    <property type="entry name" value="Vaccinia Virus protein VP39"/>
    <property type="match status" value="1"/>
</dbReference>
<dbReference type="InterPro" id="IPR002052">
    <property type="entry name" value="DNA_methylase_N6_adenine_CS"/>
</dbReference>
<evidence type="ECO:0000313" key="7">
    <source>
        <dbReference type="Proteomes" id="UP001501706"/>
    </source>
</evidence>
<reference evidence="6 7" key="1">
    <citation type="journal article" date="2019" name="Int. J. Syst. Evol. Microbiol.">
        <title>The Global Catalogue of Microorganisms (GCM) 10K type strain sequencing project: providing services to taxonomists for standard genome sequencing and annotation.</title>
        <authorList>
            <consortium name="The Broad Institute Genomics Platform"/>
            <consortium name="The Broad Institute Genome Sequencing Center for Infectious Disease"/>
            <person name="Wu L."/>
            <person name="Ma J."/>
        </authorList>
    </citation>
    <scope>NUCLEOTIDE SEQUENCE [LARGE SCALE GENOMIC DNA]</scope>
    <source>
        <strain evidence="6 7">JCM 14330</strain>
    </source>
</reference>
<dbReference type="RefSeq" id="WP_343928654.1">
    <property type="nucleotide sequence ID" value="NZ_BAAAEN010000037.1"/>
</dbReference>
<dbReference type="PROSITE" id="PS00092">
    <property type="entry name" value="N6_MTASE"/>
    <property type="match status" value="1"/>
</dbReference>
<keyword evidence="3" id="KW-0808">Transferase</keyword>
<comment type="similarity">
    <text evidence="1 4">Belongs to the N(4)/N(6)-methyltransferase family.</text>
</comment>
<evidence type="ECO:0000259" key="5">
    <source>
        <dbReference type="Pfam" id="PF01555"/>
    </source>
</evidence>
<feature type="domain" description="DNA methylase N-4/N-6" evidence="5">
    <location>
        <begin position="20"/>
        <end position="230"/>
    </location>
</feature>
<name>A0ABN1D0V2_9BURK</name>
<dbReference type="InterPro" id="IPR002941">
    <property type="entry name" value="DNA_methylase_N4/N6"/>
</dbReference>
<protein>
    <recommendedName>
        <fullName evidence="4">Methyltransferase</fullName>
        <ecNumber evidence="4">2.1.1.-</ecNumber>
    </recommendedName>
</protein>
<dbReference type="SUPFAM" id="SSF53335">
    <property type="entry name" value="S-adenosyl-L-methionine-dependent methyltransferases"/>
    <property type="match status" value="1"/>
</dbReference>
<gene>
    <name evidence="6" type="ORF">GCM10009097_55770</name>
</gene>
<evidence type="ECO:0000256" key="4">
    <source>
        <dbReference type="RuleBase" id="RU362026"/>
    </source>
</evidence>
<evidence type="ECO:0000256" key="3">
    <source>
        <dbReference type="ARBA" id="ARBA00022679"/>
    </source>
</evidence>
<sequence length="257" mass="28499">MLIHGDCRAVLPTLEPASFDACITDPPYGDTSLTWDRQVTGWIKGVSHALKPNACIWVFGSMRSLVGVFAEMEAAGFKYAQDIVWEKQNGSGFHNDRFRRVHEHVVQFYRGRWRELFRAPQMTNDARAKTVRRKKRPAHTGNIEAMAYTSVDGGPRLQRSVIRVANMHGRAIHPTEKPVELLVPLVRYSVPPGGRVIDPFAGSASTLVACDMAGVTGVGIERKAEYYVRANERLERGWPLLSVGPTPASKTEGGSEV</sequence>
<dbReference type="InterPro" id="IPR029063">
    <property type="entry name" value="SAM-dependent_MTases_sf"/>
</dbReference>
<comment type="caution">
    <text evidence="6">The sequence shown here is derived from an EMBL/GenBank/DDBJ whole genome shotgun (WGS) entry which is preliminary data.</text>
</comment>
<dbReference type="Pfam" id="PF01555">
    <property type="entry name" value="N6_N4_Mtase"/>
    <property type="match status" value="1"/>
</dbReference>
<dbReference type="Proteomes" id="UP001501706">
    <property type="component" value="Unassembled WGS sequence"/>
</dbReference>
<dbReference type="EMBL" id="BAAAEN010000037">
    <property type="protein sequence ID" value="GAA0531195.1"/>
    <property type="molecule type" value="Genomic_DNA"/>
</dbReference>
<accession>A0ABN1D0V2</accession>
<evidence type="ECO:0000313" key="6">
    <source>
        <dbReference type="EMBL" id="GAA0531195.1"/>
    </source>
</evidence>
<organism evidence="6 7">
    <name type="scientific">Pigmentiphaga daeguensis</name>
    <dbReference type="NCBI Taxonomy" id="414049"/>
    <lineage>
        <taxon>Bacteria</taxon>
        <taxon>Pseudomonadati</taxon>
        <taxon>Pseudomonadota</taxon>
        <taxon>Betaproteobacteria</taxon>
        <taxon>Burkholderiales</taxon>
        <taxon>Alcaligenaceae</taxon>
        <taxon>Pigmentiphaga</taxon>
    </lineage>
</organism>
<dbReference type="InterPro" id="IPR001091">
    <property type="entry name" value="RM_Methyltransferase"/>
</dbReference>
<dbReference type="EC" id="2.1.1.-" evidence="4"/>
<proteinExistence type="inferred from homology"/>
<dbReference type="PRINTS" id="PR00508">
    <property type="entry name" value="S21N4MTFRASE"/>
</dbReference>
<keyword evidence="2" id="KW-0489">Methyltransferase</keyword>
<evidence type="ECO:0000256" key="2">
    <source>
        <dbReference type="ARBA" id="ARBA00022603"/>
    </source>
</evidence>
<evidence type="ECO:0000256" key="1">
    <source>
        <dbReference type="ARBA" id="ARBA00006594"/>
    </source>
</evidence>